<proteinExistence type="predicted"/>
<comment type="caution">
    <text evidence="1">The sequence shown here is derived from an EMBL/GenBank/DDBJ whole genome shotgun (WGS) entry which is preliminary data.</text>
</comment>
<name>A0A8J7RZ71_9PROT</name>
<accession>A0A8J7RZ71</accession>
<evidence type="ECO:0000313" key="2">
    <source>
        <dbReference type="Proteomes" id="UP000672602"/>
    </source>
</evidence>
<dbReference type="EMBL" id="JAGMWN010000004">
    <property type="protein sequence ID" value="MBP5857270.1"/>
    <property type="molecule type" value="Genomic_DNA"/>
</dbReference>
<protein>
    <submittedName>
        <fullName evidence="1">Regulatory protein GemA</fullName>
    </submittedName>
</protein>
<dbReference type="RefSeq" id="WP_210681860.1">
    <property type="nucleotide sequence ID" value="NZ_JAGMWN010000004.1"/>
</dbReference>
<keyword evidence="2" id="KW-1185">Reference proteome</keyword>
<dbReference type="InterPro" id="IPR009363">
    <property type="entry name" value="Phage_Mu_Gp16"/>
</dbReference>
<dbReference type="Proteomes" id="UP000672602">
    <property type="component" value="Unassembled WGS sequence"/>
</dbReference>
<reference evidence="1" key="1">
    <citation type="submission" date="2021-04" db="EMBL/GenBank/DDBJ databases">
        <authorList>
            <person name="Zhang D.-C."/>
        </authorList>
    </citation>
    <scope>NUCLEOTIDE SEQUENCE</scope>
    <source>
        <strain evidence="1">CGMCC 1.15697</strain>
    </source>
</reference>
<dbReference type="AlphaFoldDB" id="A0A8J7RZ71"/>
<organism evidence="1 2">
    <name type="scientific">Marivibrio halodurans</name>
    <dbReference type="NCBI Taxonomy" id="2039722"/>
    <lineage>
        <taxon>Bacteria</taxon>
        <taxon>Pseudomonadati</taxon>
        <taxon>Pseudomonadota</taxon>
        <taxon>Alphaproteobacteria</taxon>
        <taxon>Rhodospirillales</taxon>
        <taxon>Rhodospirillaceae</taxon>
        <taxon>Marivibrio</taxon>
    </lineage>
</organism>
<evidence type="ECO:0000313" key="1">
    <source>
        <dbReference type="EMBL" id="MBP5857270.1"/>
    </source>
</evidence>
<gene>
    <name evidence="1" type="ORF">KAJ83_09640</name>
</gene>
<sequence length="250" mass="27619">MTAAATKETKADAQRRGLYATISIGCKDLSIDDDARRDMIAARYGGRRSMSELSIVQLEDLRDHLIAQGFEPKRKAGARSRGPARAGARALADAPEARKARALWISLYHLGVVRNPAEDALAAFGKRQTGTDALQWIKQDWHLIIEALKKMAERDAGVSWEPLHYYVRDPETGVVFRARGPHARLSVLHAQWRIAKSLGAVQDHPHVTLEGFGRSVTGKSAFQFYEDADLDKLIEALGRVIRKAKAEGAS</sequence>
<dbReference type="Pfam" id="PF06252">
    <property type="entry name" value="GemA"/>
    <property type="match status" value="1"/>
</dbReference>